<feature type="domain" description="RRM" evidence="4">
    <location>
        <begin position="1"/>
        <end position="76"/>
    </location>
</feature>
<keyword evidence="6" id="KW-1185">Reference proteome</keyword>
<dbReference type="InterPro" id="IPR052462">
    <property type="entry name" value="SLIRP/GR-RBP-like"/>
</dbReference>
<dbReference type="PANTHER" id="PTHR48027">
    <property type="entry name" value="HETEROGENEOUS NUCLEAR RIBONUCLEOPROTEIN 87F-RELATED"/>
    <property type="match status" value="1"/>
</dbReference>
<dbReference type="GeneID" id="9092487"/>
<dbReference type="EMBL" id="KN294039">
    <property type="protein sequence ID" value="EEH39539.2"/>
    <property type="molecule type" value="Genomic_DNA"/>
</dbReference>
<dbReference type="Proteomes" id="UP000002059">
    <property type="component" value="Partially assembled WGS sequence"/>
</dbReference>
<evidence type="ECO:0000256" key="3">
    <source>
        <dbReference type="SAM" id="MobiDB-lite"/>
    </source>
</evidence>
<gene>
    <name evidence="5" type="ORF">PAAG_08808</name>
</gene>
<dbReference type="AlphaFoldDB" id="C1HDG7"/>
<evidence type="ECO:0000313" key="5">
    <source>
        <dbReference type="EMBL" id="EEH39539.2"/>
    </source>
</evidence>
<dbReference type="OMA" id="VHGLSWH"/>
<organism evidence="5 6">
    <name type="scientific">Paracoccidioides lutzii (strain ATCC MYA-826 / Pb01)</name>
    <name type="common">Paracoccidioides brasiliensis</name>
    <dbReference type="NCBI Taxonomy" id="502779"/>
    <lineage>
        <taxon>Eukaryota</taxon>
        <taxon>Fungi</taxon>
        <taxon>Dikarya</taxon>
        <taxon>Ascomycota</taxon>
        <taxon>Pezizomycotina</taxon>
        <taxon>Eurotiomycetes</taxon>
        <taxon>Eurotiomycetidae</taxon>
        <taxon>Onygenales</taxon>
        <taxon>Ajellomycetaceae</taxon>
        <taxon>Paracoccidioides</taxon>
    </lineage>
</organism>
<dbReference type="HOGENOM" id="CLU_012062_28_1_1"/>
<feature type="region of interest" description="Disordered" evidence="3">
    <location>
        <begin position="124"/>
        <end position="145"/>
    </location>
</feature>
<dbReference type="Gene3D" id="3.30.70.330">
    <property type="match status" value="1"/>
</dbReference>
<dbReference type="Pfam" id="PF00076">
    <property type="entry name" value="RRM_1"/>
    <property type="match status" value="1"/>
</dbReference>
<accession>C1HDG7</accession>
<dbReference type="GO" id="GO:0003723">
    <property type="term" value="F:RNA binding"/>
    <property type="evidence" value="ECO:0007669"/>
    <property type="project" value="UniProtKB-UniRule"/>
</dbReference>
<proteinExistence type="predicted"/>
<evidence type="ECO:0000256" key="1">
    <source>
        <dbReference type="ARBA" id="ARBA00022884"/>
    </source>
</evidence>
<feature type="region of interest" description="Disordered" evidence="3">
    <location>
        <begin position="75"/>
        <end position="98"/>
    </location>
</feature>
<protein>
    <recommendedName>
        <fullName evidence="4">RRM domain-containing protein</fullName>
    </recommendedName>
</protein>
<feature type="compositionally biased region" description="Basic and acidic residues" evidence="3">
    <location>
        <begin position="75"/>
        <end position="84"/>
    </location>
</feature>
<dbReference type="RefSeq" id="XP_015701433.1">
    <property type="nucleotide sequence ID" value="XM_015846636.1"/>
</dbReference>
<dbReference type="InterPro" id="IPR000504">
    <property type="entry name" value="RRM_dom"/>
</dbReference>
<keyword evidence="1 2" id="KW-0694">RNA-binding</keyword>
<sequence>MCSGLAWHTTDQTLRQGFEKYGTIEEAIVVKDRDTNRSRGFGFVRFSRDAEADAAMNAMSNQEFDGRVIRVDKASDRASAHRNDGGGYHGRGGGGYHRFDSNGGGGYRSGSGYGGGGYNDRHGGGGWGGHQRQQYSNHGLGGSGA</sequence>
<evidence type="ECO:0000259" key="4">
    <source>
        <dbReference type="PROSITE" id="PS50102"/>
    </source>
</evidence>
<dbReference type="VEuPathDB" id="FungiDB:PAAG_08808"/>
<dbReference type="STRING" id="502779.C1HDG7"/>
<evidence type="ECO:0000256" key="2">
    <source>
        <dbReference type="PROSITE-ProRule" id="PRU00176"/>
    </source>
</evidence>
<name>C1HDG7_PARBA</name>
<dbReference type="KEGG" id="pbl:PAAG_08808"/>
<dbReference type="OrthoDB" id="439808at2759"/>
<reference evidence="5 6" key="1">
    <citation type="journal article" date="2011" name="PLoS Genet.">
        <title>Comparative genomic analysis of human fungal pathogens causing paracoccidioidomycosis.</title>
        <authorList>
            <person name="Desjardins C.A."/>
            <person name="Champion M.D."/>
            <person name="Holder J.W."/>
            <person name="Muszewska A."/>
            <person name="Goldberg J."/>
            <person name="Bailao A.M."/>
            <person name="Brigido M.M."/>
            <person name="Ferreira M.E."/>
            <person name="Garcia A.M."/>
            <person name="Grynberg M."/>
            <person name="Gujja S."/>
            <person name="Heiman D.I."/>
            <person name="Henn M.R."/>
            <person name="Kodira C.D."/>
            <person name="Leon-Narvaez H."/>
            <person name="Longo L.V."/>
            <person name="Ma L.J."/>
            <person name="Malavazi I."/>
            <person name="Matsuo A.L."/>
            <person name="Morais F.V."/>
            <person name="Pereira M."/>
            <person name="Rodriguez-Brito S."/>
            <person name="Sakthikumar S."/>
            <person name="Salem-Izacc S.M."/>
            <person name="Sykes S.M."/>
            <person name="Teixeira M.M."/>
            <person name="Vallejo M.C."/>
            <person name="Walter M.E."/>
            <person name="Yandava C."/>
            <person name="Young S."/>
            <person name="Zeng Q."/>
            <person name="Zucker J."/>
            <person name="Felipe M.S."/>
            <person name="Goldman G.H."/>
            <person name="Haas B.J."/>
            <person name="McEwen J.G."/>
            <person name="Nino-Vega G."/>
            <person name="Puccia R."/>
            <person name="San-Blas G."/>
            <person name="Soares C.M."/>
            <person name="Birren B.W."/>
            <person name="Cuomo C.A."/>
        </authorList>
    </citation>
    <scope>NUCLEOTIDE SEQUENCE [LARGE SCALE GENOMIC DNA]</scope>
    <source>
        <strain evidence="6">ATCC MYA-826 / Pb01</strain>
    </source>
</reference>
<dbReference type="InterPro" id="IPR035979">
    <property type="entry name" value="RBD_domain_sf"/>
</dbReference>
<feature type="compositionally biased region" description="Gly residues" evidence="3">
    <location>
        <begin position="85"/>
        <end position="98"/>
    </location>
</feature>
<dbReference type="PROSITE" id="PS50102">
    <property type="entry name" value="RRM"/>
    <property type="match status" value="1"/>
</dbReference>
<dbReference type="SUPFAM" id="SSF54928">
    <property type="entry name" value="RNA-binding domain, RBD"/>
    <property type="match status" value="1"/>
</dbReference>
<evidence type="ECO:0000313" key="6">
    <source>
        <dbReference type="Proteomes" id="UP000002059"/>
    </source>
</evidence>
<dbReference type="SMART" id="SM00360">
    <property type="entry name" value="RRM"/>
    <property type="match status" value="1"/>
</dbReference>
<dbReference type="InterPro" id="IPR012677">
    <property type="entry name" value="Nucleotide-bd_a/b_plait_sf"/>
</dbReference>